<proteinExistence type="predicted"/>
<dbReference type="InterPro" id="IPR029498">
    <property type="entry name" value="HeLo_dom"/>
</dbReference>
<feature type="region of interest" description="Disordered" evidence="1">
    <location>
        <begin position="310"/>
        <end position="333"/>
    </location>
</feature>
<accession>A0A9P4T472</accession>
<dbReference type="Pfam" id="PF14479">
    <property type="entry name" value="HeLo"/>
    <property type="match status" value="1"/>
</dbReference>
<organism evidence="3 4">
    <name type="scientific">Curvularia kusanoi</name>
    <name type="common">Cochliobolus kusanoi</name>
    <dbReference type="NCBI Taxonomy" id="90978"/>
    <lineage>
        <taxon>Eukaryota</taxon>
        <taxon>Fungi</taxon>
        <taxon>Dikarya</taxon>
        <taxon>Ascomycota</taxon>
        <taxon>Pezizomycotina</taxon>
        <taxon>Dothideomycetes</taxon>
        <taxon>Pleosporomycetidae</taxon>
        <taxon>Pleosporales</taxon>
        <taxon>Pleosporineae</taxon>
        <taxon>Pleosporaceae</taxon>
        <taxon>Curvularia</taxon>
    </lineage>
</organism>
<sequence>MPFRLILSDEANDRWTVSAMVRTGVSAAGAEREMTEVAGLVIGAVSLAATFTTCVDCFEYIQLGRNFGKDYQRSLLKLDIAKLRLSRWADAVSESHNQYQVPLRTPADAQTVESLLGNIIDCFADAERVSRRFEAKSNNPTELQVYNANTDLEPSLQTMHDKMRDLALRRQQRSTIRQKAAWALYEKRYFDRLIVDVVSLIEDLTQLFPAIQQRQSELVAEEIREIVSQPAFAEVESAAEDIDTLLVSSIQQALAAQGSHNFNKNTVTDEADAQYGDQSLADEEAGSDITGSPFSVRKLVAAQGLDAAFGRPDHRKRKRAGEVEWSSNKRRRV</sequence>
<keyword evidence="4" id="KW-1185">Reference proteome</keyword>
<dbReference type="EMBL" id="SWKU01000044">
    <property type="protein sequence ID" value="KAF2994065.1"/>
    <property type="molecule type" value="Genomic_DNA"/>
</dbReference>
<name>A0A9P4T472_CURKU</name>
<evidence type="ECO:0000259" key="2">
    <source>
        <dbReference type="Pfam" id="PF14479"/>
    </source>
</evidence>
<feature type="domain" description="Prion-inhibition and propagation HeLo" evidence="2">
    <location>
        <begin position="39"/>
        <end position="227"/>
    </location>
</feature>
<dbReference type="InterPro" id="IPR038305">
    <property type="entry name" value="HeLo_sf"/>
</dbReference>
<evidence type="ECO:0000313" key="4">
    <source>
        <dbReference type="Proteomes" id="UP000801428"/>
    </source>
</evidence>
<gene>
    <name evidence="3" type="ORF">E8E13_002393</name>
</gene>
<dbReference type="Gene3D" id="1.20.120.1020">
    <property type="entry name" value="Prion-inhibition and propagation, HeLo domain"/>
    <property type="match status" value="1"/>
</dbReference>
<reference evidence="3" key="1">
    <citation type="submission" date="2019-04" db="EMBL/GenBank/DDBJ databases">
        <title>Sequencing of skin fungus with MAO and IRED activity.</title>
        <authorList>
            <person name="Marsaioli A.J."/>
            <person name="Bonatto J.M.C."/>
            <person name="Reis Junior O."/>
        </authorList>
    </citation>
    <scope>NUCLEOTIDE SEQUENCE</scope>
    <source>
        <strain evidence="3">30M1</strain>
    </source>
</reference>
<comment type="caution">
    <text evidence="3">The sequence shown here is derived from an EMBL/GenBank/DDBJ whole genome shotgun (WGS) entry which is preliminary data.</text>
</comment>
<dbReference type="PANTHER" id="PTHR37542">
    <property type="entry name" value="HELO DOMAIN-CONTAINING PROTEIN-RELATED"/>
    <property type="match status" value="1"/>
</dbReference>
<dbReference type="OrthoDB" id="20872at2759"/>
<protein>
    <recommendedName>
        <fullName evidence="2">Prion-inhibition and propagation HeLo domain-containing protein</fullName>
    </recommendedName>
</protein>
<evidence type="ECO:0000256" key="1">
    <source>
        <dbReference type="SAM" id="MobiDB-lite"/>
    </source>
</evidence>
<dbReference type="PANTHER" id="PTHR37542:SF3">
    <property type="entry name" value="PRION-INHIBITION AND PROPAGATION HELO DOMAIN-CONTAINING PROTEIN"/>
    <property type="match status" value="1"/>
</dbReference>
<dbReference type="AlphaFoldDB" id="A0A9P4T472"/>
<evidence type="ECO:0000313" key="3">
    <source>
        <dbReference type="EMBL" id="KAF2994065.1"/>
    </source>
</evidence>
<dbReference type="Proteomes" id="UP000801428">
    <property type="component" value="Unassembled WGS sequence"/>
</dbReference>